<gene>
    <name evidence="2" type="ORF">I5803_08405</name>
</gene>
<dbReference type="RefSeq" id="WP_196985918.1">
    <property type="nucleotide sequence ID" value="NZ_JADWYS010000001.1"/>
</dbReference>
<evidence type="ECO:0000313" key="2">
    <source>
        <dbReference type="EMBL" id="MBG9388039.1"/>
    </source>
</evidence>
<dbReference type="EMBL" id="JADWYS010000001">
    <property type="protein sequence ID" value="MBG9388039.1"/>
    <property type="molecule type" value="Genomic_DNA"/>
</dbReference>
<dbReference type="InterPro" id="IPR002575">
    <property type="entry name" value="Aminoglycoside_PTrfase"/>
</dbReference>
<dbReference type="Proteomes" id="UP000651050">
    <property type="component" value="Unassembled WGS sequence"/>
</dbReference>
<keyword evidence="3" id="KW-1185">Reference proteome</keyword>
<protein>
    <submittedName>
        <fullName evidence="2">Phosphotransferase family protein</fullName>
    </submittedName>
</protein>
<dbReference type="InterPro" id="IPR011009">
    <property type="entry name" value="Kinase-like_dom_sf"/>
</dbReference>
<dbReference type="InterPro" id="IPR041726">
    <property type="entry name" value="ACAD10_11_N"/>
</dbReference>
<evidence type="ECO:0000259" key="1">
    <source>
        <dbReference type="Pfam" id="PF01636"/>
    </source>
</evidence>
<feature type="domain" description="Aminoglycoside phosphotransferase" evidence="1">
    <location>
        <begin position="61"/>
        <end position="271"/>
    </location>
</feature>
<evidence type="ECO:0000313" key="3">
    <source>
        <dbReference type="Proteomes" id="UP000651050"/>
    </source>
</evidence>
<dbReference type="PANTHER" id="PTHR21310">
    <property type="entry name" value="AMINOGLYCOSIDE PHOSPHOTRANSFERASE-RELATED-RELATED"/>
    <property type="match status" value="1"/>
</dbReference>
<dbReference type="Gene3D" id="3.90.1200.10">
    <property type="match status" value="1"/>
</dbReference>
<name>A0A931MGQ3_9BURK</name>
<sequence>MTDLSLPPPLDLRPETLGPRLAAFLQARWGEPVQLSDWKRFPAGFSWTTIGLRALRASQAEPLDLILRVGDPRGLLAPYSAQPEYVALAALQDVPGLPVPRVHAFSDDTSFIGAPFLITQRVDGDTPMPWKGDAARREEAHNASLALDFIDAVAALHRVDWRATPLAQLWAGVDTNTLALNQVETWARHACMLDGGHRAGRSPQMHYTLAWLRRHAPAGGHAVIVHGDYRVGNFLQQDGHITAILDWELVHLGDAHEDLAWAGLRVFAGGSPRIGGLVDRDLFYKRYAERTGFTLQPRVLRFYEVLGLFKSAAMLVGAVRRIETGQARDIRMASMGFQLASTLLEINRLIAEAA</sequence>
<dbReference type="InterPro" id="IPR051678">
    <property type="entry name" value="AGP_Transferase"/>
</dbReference>
<dbReference type="AlphaFoldDB" id="A0A931MGQ3"/>
<dbReference type="SUPFAM" id="SSF56112">
    <property type="entry name" value="Protein kinase-like (PK-like)"/>
    <property type="match status" value="1"/>
</dbReference>
<accession>A0A931MGQ3</accession>
<comment type="caution">
    <text evidence="2">The sequence shown here is derived from an EMBL/GenBank/DDBJ whole genome shotgun (WGS) entry which is preliminary data.</text>
</comment>
<dbReference type="Gene3D" id="3.30.200.20">
    <property type="entry name" value="Phosphorylase Kinase, domain 1"/>
    <property type="match status" value="1"/>
</dbReference>
<dbReference type="PANTHER" id="PTHR21310:SF40">
    <property type="entry name" value="AMINOGLYCOSIDE PHOSPHOTRANSFERASE DOMAIN-CONTAINING PROTEIN-RELATED"/>
    <property type="match status" value="1"/>
</dbReference>
<dbReference type="CDD" id="cd05154">
    <property type="entry name" value="ACAD10_11_N-like"/>
    <property type="match status" value="1"/>
</dbReference>
<proteinExistence type="predicted"/>
<reference evidence="2" key="1">
    <citation type="submission" date="2020-11" db="EMBL/GenBank/DDBJ databases">
        <title>Bacterial whole genome sequence for Caenimonas sp. DR4.4.</title>
        <authorList>
            <person name="Le V."/>
            <person name="Ko S.-R."/>
            <person name="Ahn C.-Y."/>
            <person name="Oh H.-M."/>
        </authorList>
    </citation>
    <scope>NUCLEOTIDE SEQUENCE</scope>
    <source>
        <strain evidence="2">DR4.4</strain>
    </source>
</reference>
<dbReference type="Pfam" id="PF01636">
    <property type="entry name" value="APH"/>
    <property type="match status" value="1"/>
</dbReference>
<organism evidence="2 3">
    <name type="scientific">Caenimonas aquaedulcis</name>
    <dbReference type="NCBI Taxonomy" id="2793270"/>
    <lineage>
        <taxon>Bacteria</taxon>
        <taxon>Pseudomonadati</taxon>
        <taxon>Pseudomonadota</taxon>
        <taxon>Betaproteobacteria</taxon>
        <taxon>Burkholderiales</taxon>
        <taxon>Comamonadaceae</taxon>
        <taxon>Caenimonas</taxon>
    </lineage>
</organism>